<protein>
    <submittedName>
        <fullName evidence="1">Uncharacterized protein</fullName>
    </submittedName>
</protein>
<keyword evidence="2" id="KW-1185">Reference proteome</keyword>
<reference evidence="1 2" key="1">
    <citation type="journal article" date="2023" name="Nucleic Acids Res.">
        <title>The hologenome of Daphnia magna reveals possible DNA methylation and microbiome-mediated evolution of the host genome.</title>
        <authorList>
            <person name="Chaturvedi A."/>
            <person name="Li X."/>
            <person name="Dhandapani V."/>
            <person name="Marshall H."/>
            <person name="Kissane S."/>
            <person name="Cuenca-Cambronero M."/>
            <person name="Asole G."/>
            <person name="Calvet F."/>
            <person name="Ruiz-Romero M."/>
            <person name="Marangio P."/>
            <person name="Guigo R."/>
            <person name="Rago D."/>
            <person name="Mirbahai L."/>
            <person name="Eastwood N."/>
            <person name="Colbourne J.K."/>
            <person name="Zhou J."/>
            <person name="Mallon E."/>
            <person name="Orsini L."/>
        </authorList>
    </citation>
    <scope>NUCLEOTIDE SEQUENCE [LARGE SCALE GENOMIC DNA]</scope>
    <source>
        <strain evidence="1">LRV0_1</strain>
    </source>
</reference>
<gene>
    <name evidence="1" type="ORF">OUZ56_015838</name>
</gene>
<comment type="caution">
    <text evidence="1">The sequence shown here is derived from an EMBL/GenBank/DDBJ whole genome shotgun (WGS) entry which is preliminary data.</text>
</comment>
<organism evidence="1 2">
    <name type="scientific">Daphnia magna</name>
    <dbReference type="NCBI Taxonomy" id="35525"/>
    <lineage>
        <taxon>Eukaryota</taxon>
        <taxon>Metazoa</taxon>
        <taxon>Ecdysozoa</taxon>
        <taxon>Arthropoda</taxon>
        <taxon>Crustacea</taxon>
        <taxon>Branchiopoda</taxon>
        <taxon>Diplostraca</taxon>
        <taxon>Cladocera</taxon>
        <taxon>Anomopoda</taxon>
        <taxon>Daphniidae</taxon>
        <taxon>Daphnia</taxon>
    </lineage>
</organism>
<accession>A0ABR0ANW7</accession>
<sequence length="62" mass="7359">MDSLVFQTGAAKKNCKCLKDMLDFRARPLVSQLRNTHDYRFYDWLTCLLKQPSLKYPMKMAQ</sequence>
<dbReference type="Proteomes" id="UP001234178">
    <property type="component" value="Unassembled WGS sequence"/>
</dbReference>
<name>A0ABR0ANW7_9CRUS</name>
<evidence type="ECO:0000313" key="1">
    <source>
        <dbReference type="EMBL" id="KAK4026812.1"/>
    </source>
</evidence>
<dbReference type="EMBL" id="JAOYFB010000038">
    <property type="protein sequence ID" value="KAK4026812.1"/>
    <property type="molecule type" value="Genomic_DNA"/>
</dbReference>
<proteinExistence type="predicted"/>
<evidence type="ECO:0000313" key="2">
    <source>
        <dbReference type="Proteomes" id="UP001234178"/>
    </source>
</evidence>